<gene>
    <name evidence="3" type="ORF">TRV642_0004</name>
</gene>
<proteinExistence type="predicted"/>
<accession>A0A9W4TFJ0</accession>
<feature type="domain" description="TonB C-terminal" evidence="2">
    <location>
        <begin position="106"/>
        <end position="160"/>
    </location>
</feature>
<feature type="chain" id="PRO_5040816023" evidence="1">
    <location>
        <begin position="20"/>
        <end position="170"/>
    </location>
</feature>
<dbReference type="Proteomes" id="UP001152749">
    <property type="component" value="Chromosome"/>
</dbReference>
<sequence length="170" mass="19278">MKKLSVLLFLCLTHCFSSSDTKKVSKNTTAEQNVATATDDENTVSEIDTHTDDSEIQIKEDTTFEDTNVYMTLEALDVKPEFHGGLNKFHKFVNENFIKPVEEPTLEGKIHITFVIEKDGSLSDIKIIKHLGFNTANEAIRVLKQCPKWIPGELNHKKIRAFKTDSIILK</sequence>
<dbReference type="KEGG" id="fcs:TRV642_0004"/>
<evidence type="ECO:0000313" key="3">
    <source>
        <dbReference type="EMBL" id="CAI2765112.1"/>
    </source>
</evidence>
<keyword evidence="1" id="KW-0732">Signal</keyword>
<dbReference type="AlphaFoldDB" id="A0A9W4TFJ0"/>
<evidence type="ECO:0000259" key="2">
    <source>
        <dbReference type="Pfam" id="PF03544"/>
    </source>
</evidence>
<organism evidence="3 4">
    <name type="scientific">Flavobacterium collinsii</name>
    <dbReference type="NCBI Taxonomy" id="1114861"/>
    <lineage>
        <taxon>Bacteria</taxon>
        <taxon>Pseudomonadati</taxon>
        <taxon>Bacteroidota</taxon>
        <taxon>Flavobacteriia</taxon>
        <taxon>Flavobacteriales</taxon>
        <taxon>Flavobacteriaceae</taxon>
        <taxon>Flavobacterium</taxon>
    </lineage>
</organism>
<evidence type="ECO:0000256" key="1">
    <source>
        <dbReference type="SAM" id="SignalP"/>
    </source>
</evidence>
<protein>
    <submittedName>
        <fullName evidence="3">TonB_C domain-containing protein</fullName>
    </submittedName>
</protein>
<reference evidence="3" key="1">
    <citation type="submission" date="2022-09" db="EMBL/GenBank/DDBJ databases">
        <authorList>
            <person name="Duchaud E."/>
        </authorList>
    </citation>
    <scope>NUCLEOTIDE SEQUENCE</scope>
    <source>
        <strain evidence="3">TRV642</strain>
    </source>
</reference>
<dbReference type="RefSeq" id="WP_263361799.1">
    <property type="nucleotide sequence ID" value="NZ_OX336425.1"/>
</dbReference>
<dbReference type="InterPro" id="IPR037682">
    <property type="entry name" value="TonB_C"/>
</dbReference>
<dbReference type="Gene3D" id="3.30.1150.10">
    <property type="match status" value="1"/>
</dbReference>
<evidence type="ECO:0000313" key="4">
    <source>
        <dbReference type="Proteomes" id="UP001152749"/>
    </source>
</evidence>
<dbReference type="GO" id="GO:0055085">
    <property type="term" value="P:transmembrane transport"/>
    <property type="evidence" value="ECO:0007669"/>
    <property type="project" value="InterPro"/>
</dbReference>
<dbReference type="SUPFAM" id="SSF74653">
    <property type="entry name" value="TolA/TonB C-terminal domain"/>
    <property type="match status" value="1"/>
</dbReference>
<dbReference type="Pfam" id="PF03544">
    <property type="entry name" value="TonB_C"/>
    <property type="match status" value="1"/>
</dbReference>
<name>A0A9W4TFJ0_9FLAO</name>
<feature type="signal peptide" evidence="1">
    <location>
        <begin position="1"/>
        <end position="19"/>
    </location>
</feature>
<dbReference type="EMBL" id="OX336425">
    <property type="protein sequence ID" value="CAI2765112.1"/>
    <property type="molecule type" value="Genomic_DNA"/>
</dbReference>